<feature type="region of interest" description="Disordered" evidence="2">
    <location>
        <begin position="143"/>
        <end position="220"/>
    </location>
</feature>
<dbReference type="InParanoid" id="A0A3Q3EJ41"/>
<evidence type="ECO:0000256" key="2">
    <source>
        <dbReference type="SAM" id="MobiDB-lite"/>
    </source>
</evidence>
<dbReference type="Proteomes" id="UP000261660">
    <property type="component" value="Unplaced"/>
</dbReference>
<dbReference type="PANTHER" id="PTHR16476:SF4">
    <property type="entry name" value="PROTEIN FAM216A"/>
    <property type="match status" value="1"/>
</dbReference>
<reference evidence="3" key="2">
    <citation type="submission" date="2025-09" db="UniProtKB">
        <authorList>
            <consortium name="Ensembl"/>
        </authorList>
    </citation>
    <scope>IDENTIFICATION</scope>
</reference>
<keyword evidence="4" id="KW-1185">Reference proteome</keyword>
<feature type="compositionally biased region" description="Polar residues" evidence="2">
    <location>
        <begin position="189"/>
        <end position="211"/>
    </location>
</feature>
<protein>
    <submittedName>
        <fullName evidence="3">Protein FAM216A-like</fullName>
    </submittedName>
</protein>
<name>A0A3Q3EJ41_9LABR</name>
<dbReference type="GeneTree" id="ENSGT01130000278394"/>
<dbReference type="InterPro" id="IPR029373">
    <property type="entry name" value="FAM216"/>
</dbReference>
<dbReference type="STRING" id="56723.ENSLBEP00000007259"/>
<organism evidence="3 4">
    <name type="scientific">Labrus bergylta</name>
    <name type="common">ballan wrasse</name>
    <dbReference type="NCBI Taxonomy" id="56723"/>
    <lineage>
        <taxon>Eukaryota</taxon>
        <taxon>Metazoa</taxon>
        <taxon>Chordata</taxon>
        <taxon>Craniata</taxon>
        <taxon>Vertebrata</taxon>
        <taxon>Euteleostomi</taxon>
        <taxon>Actinopterygii</taxon>
        <taxon>Neopterygii</taxon>
        <taxon>Teleostei</taxon>
        <taxon>Neoteleostei</taxon>
        <taxon>Acanthomorphata</taxon>
        <taxon>Eupercaria</taxon>
        <taxon>Labriformes</taxon>
        <taxon>Labridae</taxon>
        <taxon>Labrus</taxon>
    </lineage>
</organism>
<proteinExistence type="inferred from homology"/>
<dbReference type="AlphaFoldDB" id="A0A3Q3EJ41"/>
<dbReference type="Pfam" id="PF15107">
    <property type="entry name" value="FAM216B"/>
    <property type="match status" value="1"/>
</dbReference>
<reference evidence="3" key="1">
    <citation type="submission" date="2025-08" db="UniProtKB">
        <authorList>
            <consortium name="Ensembl"/>
        </authorList>
    </citation>
    <scope>IDENTIFICATION</scope>
</reference>
<accession>A0A3Q3EJ41</accession>
<evidence type="ECO:0000313" key="3">
    <source>
        <dbReference type="Ensembl" id="ENSLBEP00000007259.1"/>
    </source>
</evidence>
<dbReference type="Ensembl" id="ENSLBET00000007636.1">
    <property type="protein sequence ID" value="ENSLBEP00000007259.1"/>
    <property type="gene ID" value="ENSLBEG00000005627.1"/>
</dbReference>
<comment type="similarity">
    <text evidence="1">Belongs to the FAM216 family.</text>
</comment>
<sequence length="220" mass="24535">MDMSQTGVELAAAAAACKEDTWLRLHPPKMKKQVTFAEGQTVYRLHQDDAFQRSIGMKESRMAARLKTQRPNVKRCEPQLHDVKTVQIPQTMTAGPFLKHTALTPAQKEYLYTIAASYSTAHVRDLINQHYMNVLHRCIPTGHDPERDDLVVPSSVNLPGTEGRSKHPSGVFSPTKHKEKIQTGARNPGKSSLSNTPSRQTRSYNTAASKQTKMEKNTSA</sequence>
<evidence type="ECO:0000313" key="4">
    <source>
        <dbReference type="Proteomes" id="UP000261660"/>
    </source>
</evidence>
<dbReference type="PANTHER" id="PTHR16476">
    <property type="entry name" value="FAMILY WITH SEQUENCE SIMILARITY 216 MEMBER A"/>
    <property type="match status" value="1"/>
</dbReference>
<dbReference type="OrthoDB" id="5980156at2759"/>
<evidence type="ECO:0000256" key="1">
    <source>
        <dbReference type="ARBA" id="ARBA00008615"/>
    </source>
</evidence>